<proteinExistence type="predicted"/>
<dbReference type="EMBL" id="JAVDQK010000021">
    <property type="protein sequence ID" value="MDR6221022.1"/>
    <property type="molecule type" value="Genomic_DNA"/>
</dbReference>
<comment type="caution">
    <text evidence="1">The sequence shown here is derived from an EMBL/GenBank/DDBJ whole genome shotgun (WGS) entry which is preliminary data.</text>
</comment>
<dbReference type="RefSeq" id="WP_189075063.1">
    <property type="nucleotide sequence ID" value="NZ_JAVDQJ010000027.1"/>
</dbReference>
<evidence type="ECO:0000313" key="2">
    <source>
        <dbReference type="Proteomes" id="UP001185331"/>
    </source>
</evidence>
<organism evidence="1 2">
    <name type="scientific">Deinococcus soli</name>
    <name type="common">ex Cha et al. 2016</name>
    <dbReference type="NCBI Taxonomy" id="1309411"/>
    <lineage>
        <taxon>Bacteria</taxon>
        <taxon>Thermotogati</taxon>
        <taxon>Deinococcota</taxon>
        <taxon>Deinococci</taxon>
        <taxon>Deinococcales</taxon>
        <taxon>Deinococcaceae</taxon>
        <taxon>Deinococcus</taxon>
    </lineage>
</organism>
<dbReference type="NCBIfam" id="NF033832">
    <property type="entry name" value="sce7726_fam"/>
    <property type="match status" value="1"/>
</dbReference>
<reference evidence="1" key="1">
    <citation type="submission" date="2023-07" db="EMBL/GenBank/DDBJ databases">
        <title>Sorghum-associated microbial communities from plants grown in Nebraska, USA.</title>
        <authorList>
            <person name="Schachtman D."/>
        </authorList>
    </citation>
    <scope>NUCLEOTIDE SEQUENCE</scope>
    <source>
        <strain evidence="1">BE330</strain>
    </source>
</reference>
<dbReference type="InterPro" id="IPR047729">
    <property type="entry name" value="Sce7726-like"/>
</dbReference>
<evidence type="ECO:0000313" key="1">
    <source>
        <dbReference type="EMBL" id="MDR6221022.1"/>
    </source>
</evidence>
<dbReference type="Proteomes" id="UP001185331">
    <property type="component" value="Unassembled WGS sequence"/>
</dbReference>
<name>A0AAE3XGL8_9DEIO</name>
<dbReference type="AlphaFoldDB" id="A0AAE3XGL8"/>
<sequence>MSLDAPTRDAAALAYARQTYRSATVHHRGRGWYDITIPEFEWDGTPCTLVNHFRVALAPSQEGRGLHETAARQALMALHSAGWAIPELNIQSAEGFPGRADLCVIPAGGRSIGYEIKTEKDNLSRLAHQVRMYDQCFAERVLATTPRHLAGADQLLPETWSLIVLDPITHEIVELQRLPQPQEQDLATERLILEELHVEELNALLHNLGVTRTHTMNNDQRRALLNTHYDVATLRGLALRTLATRENARVTATRLGTT</sequence>
<gene>
    <name evidence="1" type="ORF">J2Y00_004653</name>
</gene>
<accession>A0AAE3XGL8</accession>
<protein>
    <submittedName>
        <fullName evidence="1">Uncharacterized protein</fullName>
    </submittedName>
</protein>